<accession>A0A517VMD1</accession>
<organism evidence="1 2">
    <name type="scientific">Gimesia algae</name>
    <dbReference type="NCBI Taxonomy" id="2527971"/>
    <lineage>
        <taxon>Bacteria</taxon>
        <taxon>Pseudomonadati</taxon>
        <taxon>Planctomycetota</taxon>
        <taxon>Planctomycetia</taxon>
        <taxon>Planctomycetales</taxon>
        <taxon>Planctomycetaceae</taxon>
        <taxon>Gimesia</taxon>
    </lineage>
</organism>
<sequence>MADTYETLTDIGKVNDENLADVEITDLLDDAPLLAALAAETASDGDKHKYPKETGAPVVGFRDINAGIEHSVSGDEIVTIDLKVLDASTRTDVAAASIWKKGGPLAYVARKNRRSLKSAFATAEKQIIYGTGNKSDGFVGLADAETLDDLDDPMVVDAGGTTADTASSVYLIRTNDEGTDCTLITGMEGNITIGETSTQEVDDADGKHYHAYVTAILAWLGLQIGSIHSVGRIVNLTEDDGKGLTDDLIYKGLEKFPSSKQPNLIVMNRRSLRQLRESRTATNPSGTPAARPTEVDGIPIICTDSIINTEALLAAEE</sequence>
<evidence type="ECO:0000313" key="2">
    <source>
        <dbReference type="Proteomes" id="UP000316855"/>
    </source>
</evidence>
<evidence type="ECO:0008006" key="3">
    <source>
        <dbReference type="Google" id="ProtNLM"/>
    </source>
</evidence>
<dbReference type="KEGG" id="gax:Pan161_58610"/>
<keyword evidence="2" id="KW-1185">Reference proteome</keyword>
<dbReference type="Pfam" id="PF20911">
    <property type="entry name" value="GP7"/>
    <property type="match status" value="1"/>
</dbReference>
<dbReference type="RefSeq" id="WP_145232095.1">
    <property type="nucleotide sequence ID" value="NZ_CP036343.1"/>
</dbReference>
<proteinExistence type="predicted"/>
<dbReference type="Proteomes" id="UP000316855">
    <property type="component" value="Chromosome"/>
</dbReference>
<dbReference type="SUPFAM" id="SSF56563">
    <property type="entry name" value="Major capsid protein gp5"/>
    <property type="match status" value="1"/>
</dbReference>
<dbReference type="OrthoDB" id="210243at2"/>
<dbReference type="EMBL" id="CP036343">
    <property type="protein sequence ID" value="QDT94168.1"/>
    <property type="molecule type" value="Genomic_DNA"/>
</dbReference>
<name>A0A517VMD1_9PLAN</name>
<gene>
    <name evidence="1" type="ORF">Pan161_58610</name>
</gene>
<dbReference type="NCBIfam" id="NF045672">
    <property type="entry name" value="MCP_gp7_epsi_15"/>
    <property type="match status" value="1"/>
</dbReference>
<dbReference type="AlphaFoldDB" id="A0A517VMD1"/>
<dbReference type="InterPro" id="IPR048813">
    <property type="entry name" value="GP7-like"/>
</dbReference>
<protein>
    <recommendedName>
        <fullName evidence="3">Major capsid protein</fullName>
    </recommendedName>
</protein>
<reference evidence="1 2" key="1">
    <citation type="submission" date="2019-02" db="EMBL/GenBank/DDBJ databases">
        <title>Deep-cultivation of Planctomycetes and their phenomic and genomic characterization uncovers novel biology.</title>
        <authorList>
            <person name="Wiegand S."/>
            <person name="Jogler M."/>
            <person name="Boedeker C."/>
            <person name="Pinto D."/>
            <person name="Vollmers J."/>
            <person name="Rivas-Marin E."/>
            <person name="Kohn T."/>
            <person name="Peeters S.H."/>
            <person name="Heuer A."/>
            <person name="Rast P."/>
            <person name="Oberbeckmann S."/>
            <person name="Bunk B."/>
            <person name="Jeske O."/>
            <person name="Meyerdierks A."/>
            <person name="Storesund J.E."/>
            <person name="Kallscheuer N."/>
            <person name="Luecker S."/>
            <person name="Lage O.M."/>
            <person name="Pohl T."/>
            <person name="Merkel B.J."/>
            <person name="Hornburger P."/>
            <person name="Mueller R.-W."/>
            <person name="Bruemmer F."/>
            <person name="Labrenz M."/>
            <person name="Spormann A.M."/>
            <person name="Op den Camp H."/>
            <person name="Overmann J."/>
            <person name="Amann R."/>
            <person name="Jetten M.S.M."/>
            <person name="Mascher T."/>
            <person name="Medema M.H."/>
            <person name="Devos D.P."/>
            <person name="Kaster A.-K."/>
            <person name="Ovreas L."/>
            <person name="Rohde M."/>
            <person name="Galperin M.Y."/>
            <person name="Jogler C."/>
        </authorList>
    </citation>
    <scope>NUCLEOTIDE SEQUENCE [LARGE SCALE GENOMIC DNA]</scope>
    <source>
        <strain evidence="1 2">Pan161</strain>
    </source>
</reference>
<evidence type="ECO:0000313" key="1">
    <source>
        <dbReference type="EMBL" id="QDT94168.1"/>
    </source>
</evidence>